<dbReference type="Proteomes" id="UP000093000">
    <property type="component" value="Unassembled WGS sequence"/>
</dbReference>
<dbReference type="PANTHER" id="PTHR38134">
    <property type="entry name" value="SLR1395 PROTEIN"/>
    <property type="match status" value="1"/>
</dbReference>
<keyword evidence="1" id="KW-0418">Kinase</keyword>
<keyword evidence="1" id="KW-0808">Transferase</keyword>
<evidence type="ECO:0000313" key="2">
    <source>
        <dbReference type="Proteomes" id="UP000093000"/>
    </source>
</evidence>
<dbReference type="OrthoDB" id="1684102at2759"/>
<dbReference type="STRING" id="101091.A0A1C7NRN6"/>
<dbReference type="PANTHER" id="PTHR38134:SF2">
    <property type="entry name" value="GALACTOKINASE"/>
    <property type="match status" value="1"/>
</dbReference>
<sequence length="488" mass="54059">MTGLTINTNTYRNKPLTFCFYVSGHGWGHATRANQVIMDILNLPAHHTVYVISTASDFIFKGVIKLGAHYRHAEIDAGVVQPLPYTVDRMQTIQNLKTFLGKRSEILDNEVNWLRQVKADCVICDAPFLPCAAARMVGIPAAISSNFTFDEVYMGLCEGDKLDEEIHEMVQQVILDYRHADLLIRLPGAIRIPSFDDAQSLVPHTPFNTNFPETQLKIKGVANGKTQLPCTSVSNVQHDSVKNSPFVRQIIDVPLVFRKYHQSREETLLQVGIPKEVYDTHKILLLSFGGQLLGNDGGLKGNPLPPGWICIVCAAPESAKMPERFYRAAKDAYVPDLTHACDVLLGKLGYGTCSECIGHSTPFVYVPRPQFIEEHGLLKLMNDQGSAVELSREDFEAGNWTSAIERASQMSGTCKDPLLQIPHNGGEIAAQSIELFVDEWNRHKELQQKATTLNLSSIFSPVSSVHSPVSATSTTATQQQTIFVSVDR</sequence>
<dbReference type="InParanoid" id="A0A1C7NRN6"/>
<evidence type="ECO:0000313" key="1">
    <source>
        <dbReference type="EMBL" id="OBZ91086.1"/>
    </source>
</evidence>
<comment type="caution">
    <text evidence="1">The sequence shown here is derived from an EMBL/GenBank/DDBJ whole genome shotgun (WGS) entry which is preliminary data.</text>
</comment>
<dbReference type="EMBL" id="LUGH01000022">
    <property type="protein sequence ID" value="OBZ91086.1"/>
    <property type="molecule type" value="Genomic_DNA"/>
</dbReference>
<gene>
    <name evidence="1" type="primary">ARA1</name>
    <name evidence="1" type="ORF">A0J61_00855</name>
</gene>
<proteinExistence type="predicted"/>
<dbReference type="SUPFAM" id="SSF53756">
    <property type="entry name" value="UDP-Glycosyltransferase/glycogen phosphorylase"/>
    <property type="match status" value="1"/>
</dbReference>
<name>A0A1C7NRN6_9FUNG</name>
<organism evidence="1 2">
    <name type="scientific">Choanephora cucurbitarum</name>
    <dbReference type="NCBI Taxonomy" id="101091"/>
    <lineage>
        <taxon>Eukaryota</taxon>
        <taxon>Fungi</taxon>
        <taxon>Fungi incertae sedis</taxon>
        <taxon>Mucoromycota</taxon>
        <taxon>Mucoromycotina</taxon>
        <taxon>Mucoromycetes</taxon>
        <taxon>Mucorales</taxon>
        <taxon>Mucorineae</taxon>
        <taxon>Choanephoraceae</taxon>
        <taxon>Choanephoroideae</taxon>
        <taxon>Choanephora</taxon>
    </lineage>
</organism>
<dbReference type="GO" id="GO:0016301">
    <property type="term" value="F:kinase activity"/>
    <property type="evidence" value="ECO:0007669"/>
    <property type="project" value="UniProtKB-KW"/>
</dbReference>
<dbReference type="InterPro" id="IPR053205">
    <property type="entry name" value="GHMP_kinase_L-arabinokinase"/>
</dbReference>
<keyword evidence="2" id="KW-1185">Reference proteome</keyword>
<reference evidence="1 2" key="1">
    <citation type="submission" date="2016-03" db="EMBL/GenBank/DDBJ databases">
        <title>Choanephora cucurbitarum.</title>
        <authorList>
            <person name="Min B."/>
            <person name="Park H."/>
            <person name="Park J.-H."/>
            <person name="Shin H.-D."/>
            <person name="Choi I.-G."/>
        </authorList>
    </citation>
    <scope>NUCLEOTIDE SEQUENCE [LARGE SCALE GENOMIC DNA]</scope>
    <source>
        <strain evidence="1 2">KUS-F28377</strain>
    </source>
</reference>
<accession>A0A1C7NRN6</accession>
<dbReference type="AlphaFoldDB" id="A0A1C7NRN6"/>
<dbReference type="Gene3D" id="3.40.50.2000">
    <property type="entry name" value="Glycogen Phosphorylase B"/>
    <property type="match status" value="2"/>
</dbReference>
<protein>
    <submittedName>
        <fullName evidence="1">L-arabinokinase</fullName>
    </submittedName>
</protein>